<dbReference type="InterPro" id="IPR011055">
    <property type="entry name" value="Dup_hybrid_motif"/>
</dbReference>
<dbReference type="SUPFAM" id="SSF51261">
    <property type="entry name" value="Duplicated hybrid motif"/>
    <property type="match status" value="1"/>
</dbReference>
<dbReference type="GO" id="GO:0004222">
    <property type="term" value="F:metalloendopeptidase activity"/>
    <property type="evidence" value="ECO:0007669"/>
    <property type="project" value="TreeGrafter"/>
</dbReference>
<reference evidence="2 3" key="1">
    <citation type="submission" date="2019-05" db="EMBL/GenBank/DDBJ databases">
        <title>Panacibacter sp. strain 17mud1-8 Genome sequencing and assembly.</title>
        <authorList>
            <person name="Chhetri G."/>
        </authorList>
    </citation>
    <scope>NUCLEOTIDE SEQUENCE [LARGE SCALE GENOMIC DNA]</scope>
    <source>
        <strain evidence="2 3">17mud1-8</strain>
    </source>
</reference>
<dbReference type="AlphaFoldDB" id="A0A4U3L9V5"/>
<dbReference type="Pfam" id="PF01551">
    <property type="entry name" value="Peptidase_M23"/>
    <property type="match status" value="1"/>
</dbReference>
<organism evidence="2 3">
    <name type="scientific">Ilyomonas limi</name>
    <dbReference type="NCBI Taxonomy" id="2575867"/>
    <lineage>
        <taxon>Bacteria</taxon>
        <taxon>Pseudomonadati</taxon>
        <taxon>Bacteroidota</taxon>
        <taxon>Chitinophagia</taxon>
        <taxon>Chitinophagales</taxon>
        <taxon>Chitinophagaceae</taxon>
        <taxon>Ilyomonas</taxon>
    </lineage>
</organism>
<comment type="caution">
    <text evidence="2">The sequence shown here is derived from an EMBL/GenBank/DDBJ whole genome shotgun (WGS) entry which is preliminary data.</text>
</comment>
<evidence type="ECO:0000313" key="2">
    <source>
        <dbReference type="EMBL" id="TKK71920.1"/>
    </source>
</evidence>
<dbReference type="InterPro" id="IPR016047">
    <property type="entry name" value="M23ase_b-sheet_dom"/>
</dbReference>
<dbReference type="OrthoDB" id="9810477at2"/>
<accession>A0A4U3L9V5</accession>
<proteinExistence type="predicted"/>
<gene>
    <name evidence="2" type="ORF">FC093_02585</name>
</gene>
<sequence length="436" mass="48134">MMRRVCSFAIIIYIIAVCLYSCTSAHRGFFATRTPHERYEDNLINAGLKETALGMQWFTAAEKGIRTPLSINLPYKETGYFAAERPDAAGYVFTCRRGEKLIITLSQKPAERCKIFIDLWQYNSNKTIKYLQSADTTGSRLSHEIEQDGSYLLRVQPELLCSVEYTFTLTTTPTLAFPVPQSANPKVESVWGDNRDAGARRHEGIDIFAKFRTPVIAAADGYITGVNENKLGGKVVFMRPSGKDYVLYYAHLDSQLAYEGQVVKVGDTLGLIGNTGNARTTPSHLHFGIYTSGGAINPLPFVEATVQMPYNTTAPLDAVNSYAHTTRTTNLYAGTSRSAEKTSLPAFSLLHIAAAAANWYKVITADSTEGFVSSDNVATTSYRKVALPQGNKLYEQPDTAAAAKLTIARDTVGNVLGSYNRFYFVKYKEVVGWVEM</sequence>
<evidence type="ECO:0000259" key="1">
    <source>
        <dbReference type="Pfam" id="PF01551"/>
    </source>
</evidence>
<name>A0A4U3L9V5_9BACT</name>
<dbReference type="CDD" id="cd12797">
    <property type="entry name" value="M23_peptidase"/>
    <property type="match status" value="1"/>
</dbReference>
<keyword evidence="3" id="KW-1185">Reference proteome</keyword>
<dbReference type="PANTHER" id="PTHR21666:SF268">
    <property type="entry name" value="PEPTIDASE M23 DOMAIN-CONTAINING PROTEIN"/>
    <property type="match status" value="1"/>
</dbReference>
<protein>
    <submittedName>
        <fullName evidence="2">M23 family metallopeptidase</fullName>
    </submittedName>
</protein>
<dbReference type="Gene3D" id="2.60.120.380">
    <property type="match status" value="1"/>
</dbReference>
<feature type="domain" description="M23ase beta-sheet core" evidence="1">
    <location>
        <begin position="201"/>
        <end position="298"/>
    </location>
</feature>
<dbReference type="InterPro" id="IPR050570">
    <property type="entry name" value="Cell_wall_metabolism_enzyme"/>
</dbReference>
<evidence type="ECO:0000313" key="3">
    <source>
        <dbReference type="Proteomes" id="UP000305848"/>
    </source>
</evidence>
<dbReference type="RefSeq" id="WP_137260160.1">
    <property type="nucleotide sequence ID" value="NZ_SZQL01000001.1"/>
</dbReference>
<dbReference type="EMBL" id="SZQL01000001">
    <property type="protein sequence ID" value="TKK71920.1"/>
    <property type="molecule type" value="Genomic_DNA"/>
</dbReference>
<dbReference type="PANTHER" id="PTHR21666">
    <property type="entry name" value="PEPTIDASE-RELATED"/>
    <property type="match status" value="1"/>
</dbReference>
<dbReference type="Gene3D" id="2.70.70.10">
    <property type="entry name" value="Glucose Permease (Domain IIA)"/>
    <property type="match status" value="1"/>
</dbReference>
<dbReference type="Proteomes" id="UP000305848">
    <property type="component" value="Unassembled WGS sequence"/>
</dbReference>